<dbReference type="SUPFAM" id="SSF52096">
    <property type="entry name" value="ClpP/crotonase"/>
    <property type="match status" value="1"/>
</dbReference>
<feature type="domain" description="Tail specific protease" evidence="2">
    <location>
        <begin position="352"/>
        <end position="561"/>
    </location>
</feature>
<reference evidence="4 5" key="1">
    <citation type="journal article" date="2012" name="BMC Genomics">
        <title>Sequencing the genome of Marssonina brunnea reveals fungus-poplar co-evolution.</title>
        <authorList>
            <person name="Zhu S."/>
            <person name="Cao Y.-Z."/>
            <person name="Jiang C."/>
            <person name="Tan B.-Y."/>
            <person name="Wang Z."/>
            <person name="Feng S."/>
            <person name="Zhang L."/>
            <person name="Su X.-H."/>
            <person name="Brejova B."/>
            <person name="Vinar T."/>
            <person name="Xu M."/>
            <person name="Wang M.-X."/>
            <person name="Zhang S.-G."/>
            <person name="Huang M.-R."/>
            <person name="Wu R."/>
            <person name="Zhou Y."/>
        </authorList>
    </citation>
    <scope>NUCLEOTIDE SEQUENCE [LARGE SCALE GENOMIC DNA]</scope>
    <source>
        <strain evidence="4 5">MB_m1</strain>
    </source>
</reference>
<dbReference type="InParanoid" id="K1WWM3"/>
<evidence type="ECO:0000259" key="2">
    <source>
        <dbReference type="Pfam" id="PF03572"/>
    </source>
</evidence>
<evidence type="ECO:0000256" key="1">
    <source>
        <dbReference type="SAM" id="SignalP"/>
    </source>
</evidence>
<dbReference type="HOGENOM" id="CLU_014251_1_1_1"/>
<dbReference type="InterPro" id="IPR052766">
    <property type="entry name" value="S41A_metabolite_peptidase"/>
</dbReference>
<keyword evidence="5" id="KW-1185">Reference proteome</keyword>
<dbReference type="EMBL" id="JH921452">
    <property type="protein sequence ID" value="EKD13073.1"/>
    <property type="molecule type" value="Genomic_DNA"/>
</dbReference>
<dbReference type="Pfam" id="PF03572">
    <property type="entry name" value="Peptidase_S41"/>
    <property type="match status" value="1"/>
</dbReference>
<sequence length="760" mass="81590">MISLFVTFVSLSALPFNVHAQNSSATNEPCAQVSAMVVPMRAANPSVTPMIPGELAINCLRSVPLNSEQALAVTNALMPYVEFQSDLSYKAAPPAGYPYPAIDLVGQVNRIASSIQNNTYPNEHAWQTDMFTTFMAAKDGHFRFAGDLIVRPVRFTRNVSLVSVSMDGTSMPQIYLTDEILAMNTNTTGAAPSPVAQINGQDAVAFMNAEANKGFQQDPDAAYNTVMYNPALDFTPGMNVRGFFAGDGRYGFYYPGPNTTLTFANGTTTTYQTQALVPGNFSGVTDGATAFQRFCVPPVATAPQDSPANQAPAPMFRAGDPTSNNTRLKGYPIAQVSSSDGQISGYYLPNSDVGVIAMNSFEPDVPAEFQAVMQTMLAEMKRDGKTKLVVDLQGNGGGIVVNGFDAFRQLFPTTQDQVFARQRSGPTYATLTQTVSDQFANFTVQGSSDFTRISLFQSAFNVGFDLNQNRTAFSSLAEKFGPYPINGDQFSGLQQNNFEDPDFTSSETTGAGMDVTGYGARKNFTQPFPAANIVMLYDGTCASTCTLFSEMMRNQGGVKSVALGGRPGTSQIQAIGGVKGAQSLSFGPLFRNAQFFLQPATVPNALATSAQKTVFQRVTDLPQNRSLDNGINFSDHILAPNVPDGVPAQFVREDADCRLFYTPAMMQNVTAMWQAAADAAFNGKPCVAGGISMPKDVTARALPQTTNRQVAAAMVQAASNARTYLQEVQGKAAMAPTERSPMWKEMNGKAIPIPRTEEVP</sequence>
<dbReference type="OrthoDB" id="27214at2759"/>
<dbReference type="GO" id="GO:0006508">
    <property type="term" value="P:proteolysis"/>
    <property type="evidence" value="ECO:0007669"/>
    <property type="project" value="InterPro"/>
</dbReference>
<feature type="chain" id="PRO_5003853201" evidence="1">
    <location>
        <begin position="21"/>
        <end position="760"/>
    </location>
</feature>
<dbReference type="PANTHER" id="PTHR37049:SF4">
    <property type="entry name" value="RHODANESE DOMAIN-CONTAINING PROTEIN"/>
    <property type="match status" value="1"/>
</dbReference>
<dbReference type="Gene3D" id="3.90.226.10">
    <property type="entry name" value="2-enoyl-CoA Hydratase, Chain A, domain 1"/>
    <property type="match status" value="1"/>
</dbReference>
<name>K1WWM3_MARBU</name>
<organism evidence="4 5">
    <name type="scientific">Marssonina brunnea f. sp. multigermtubi (strain MB_m1)</name>
    <name type="common">Marssonina leaf spot fungus</name>
    <dbReference type="NCBI Taxonomy" id="1072389"/>
    <lineage>
        <taxon>Eukaryota</taxon>
        <taxon>Fungi</taxon>
        <taxon>Dikarya</taxon>
        <taxon>Ascomycota</taxon>
        <taxon>Pezizomycotina</taxon>
        <taxon>Leotiomycetes</taxon>
        <taxon>Helotiales</taxon>
        <taxon>Drepanopezizaceae</taxon>
        <taxon>Drepanopeziza</taxon>
    </lineage>
</organism>
<dbReference type="InterPro" id="IPR029045">
    <property type="entry name" value="ClpP/crotonase-like_dom_sf"/>
</dbReference>
<dbReference type="KEGG" id="mbe:MBM_08835"/>
<evidence type="ECO:0000313" key="4">
    <source>
        <dbReference type="EMBL" id="EKD13073.1"/>
    </source>
</evidence>
<dbReference type="GO" id="GO:0008236">
    <property type="term" value="F:serine-type peptidase activity"/>
    <property type="evidence" value="ECO:0007669"/>
    <property type="project" value="InterPro"/>
</dbReference>
<dbReference type="InterPro" id="IPR005151">
    <property type="entry name" value="Tail-specific_protease"/>
</dbReference>
<feature type="domain" description="CPAF-like PDZ" evidence="3">
    <location>
        <begin position="154"/>
        <end position="281"/>
    </location>
</feature>
<dbReference type="STRING" id="1072389.K1WWM3"/>
<protein>
    <submittedName>
        <fullName evidence="4">Pyridine nucleotide-disulfide oxidoreductase family protein</fullName>
    </submittedName>
</protein>
<dbReference type="Proteomes" id="UP000006753">
    <property type="component" value="Unassembled WGS sequence"/>
</dbReference>
<dbReference type="GeneID" id="18764770"/>
<dbReference type="Pfam" id="PF23658">
    <property type="entry name" value="PDZ_CPAF_rel"/>
    <property type="match status" value="1"/>
</dbReference>
<keyword evidence="1" id="KW-0732">Signal</keyword>
<proteinExistence type="predicted"/>
<dbReference type="eggNOG" id="ENOG502S18W">
    <property type="taxonomic scope" value="Eukaryota"/>
</dbReference>
<gene>
    <name evidence="4" type="ORF">MBM_08835</name>
</gene>
<dbReference type="OMA" id="CRIWHTP"/>
<feature type="signal peptide" evidence="1">
    <location>
        <begin position="1"/>
        <end position="20"/>
    </location>
</feature>
<evidence type="ECO:0000259" key="3">
    <source>
        <dbReference type="Pfam" id="PF23658"/>
    </source>
</evidence>
<dbReference type="PANTHER" id="PTHR37049">
    <property type="entry name" value="PEPTIDASE S41 FAMILY PROTEIN"/>
    <property type="match status" value="1"/>
</dbReference>
<accession>K1WWM3</accession>
<evidence type="ECO:0000313" key="5">
    <source>
        <dbReference type="Proteomes" id="UP000006753"/>
    </source>
</evidence>
<dbReference type="AlphaFoldDB" id="K1WWM3"/>
<dbReference type="InterPro" id="IPR056186">
    <property type="entry name" value="PDZ_CPAF-rel"/>
</dbReference>